<feature type="compositionally biased region" description="Low complexity" evidence="1">
    <location>
        <begin position="7"/>
        <end position="32"/>
    </location>
</feature>
<dbReference type="Proteomes" id="UP001162972">
    <property type="component" value="Chromosome 1"/>
</dbReference>
<accession>A0AAD6KP50</accession>
<keyword evidence="3" id="KW-1185">Reference proteome</keyword>
<evidence type="ECO:0000256" key="1">
    <source>
        <dbReference type="SAM" id="MobiDB-lite"/>
    </source>
</evidence>
<feature type="compositionally biased region" description="Low complexity" evidence="1">
    <location>
        <begin position="78"/>
        <end position="99"/>
    </location>
</feature>
<dbReference type="AlphaFoldDB" id="A0AAD6KP50"/>
<dbReference type="EMBL" id="JAPFFJ010000005">
    <property type="protein sequence ID" value="KAJ6427157.1"/>
    <property type="molecule type" value="Genomic_DNA"/>
</dbReference>
<evidence type="ECO:0000313" key="3">
    <source>
        <dbReference type="Proteomes" id="UP001162972"/>
    </source>
</evidence>
<sequence length="149" mass="15630">MNHYMNQQQLQLQQQQLQQLQQQQQQPSKATTTIAAITATTTSTAANAAAAAAAAETSSLQAVVAPSQVGSPSTMGIPQLNQQTQQQPSPQQMSPQLSSGAIHAISSGNPEAGPASPQLSSQTLGSAWKHHEFSMELEAVNKRNSVSNA</sequence>
<feature type="region of interest" description="Disordered" evidence="1">
    <location>
        <begin position="56"/>
        <end position="127"/>
    </location>
</feature>
<comment type="caution">
    <text evidence="2">The sequence shown here is derived from an EMBL/GenBank/DDBJ whole genome shotgun (WGS) entry which is preliminary data.</text>
</comment>
<name>A0AAD6KP50_9ROSI</name>
<protein>
    <submittedName>
        <fullName evidence="2">Uncharacterized protein</fullName>
    </submittedName>
</protein>
<feature type="region of interest" description="Disordered" evidence="1">
    <location>
        <begin position="1"/>
        <end position="32"/>
    </location>
</feature>
<reference evidence="2 3" key="1">
    <citation type="journal article" date="2023" name="Int. J. Mol. Sci.">
        <title>De Novo Assembly and Annotation of 11 Diverse Shrub Willow (Salix) Genomes Reveals Novel Gene Organization in Sex-Linked Regions.</title>
        <authorList>
            <person name="Hyden B."/>
            <person name="Feng K."/>
            <person name="Yates T.B."/>
            <person name="Jawdy S."/>
            <person name="Cereghino C."/>
            <person name="Smart L.B."/>
            <person name="Muchero W."/>
        </authorList>
    </citation>
    <scope>NUCLEOTIDE SEQUENCE [LARGE SCALE GENOMIC DNA]</scope>
    <source>
        <tissue evidence="2">Shoot tip</tissue>
    </source>
</reference>
<evidence type="ECO:0000313" key="2">
    <source>
        <dbReference type="EMBL" id="KAJ6427157.1"/>
    </source>
</evidence>
<proteinExistence type="predicted"/>
<organism evidence="2 3">
    <name type="scientific">Salix udensis</name>
    <dbReference type="NCBI Taxonomy" id="889485"/>
    <lineage>
        <taxon>Eukaryota</taxon>
        <taxon>Viridiplantae</taxon>
        <taxon>Streptophyta</taxon>
        <taxon>Embryophyta</taxon>
        <taxon>Tracheophyta</taxon>
        <taxon>Spermatophyta</taxon>
        <taxon>Magnoliopsida</taxon>
        <taxon>eudicotyledons</taxon>
        <taxon>Gunneridae</taxon>
        <taxon>Pentapetalae</taxon>
        <taxon>rosids</taxon>
        <taxon>fabids</taxon>
        <taxon>Malpighiales</taxon>
        <taxon>Salicaceae</taxon>
        <taxon>Saliceae</taxon>
        <taxon>Salix</taxon>
    </lineage>
</organism>
<gene>
    <name evidence="2" type="ORF">OIU84_022711</name>
</gene>